<dbReference type="InterPro" id="IPR045864">
    <property type="entry name" value="aa-tRNA-synth_II/BPL/LPL"/>
</dbReference>
<dbReference type="SUPFAM" id="SSF52954">
    <property type="entry name" value="Class II aaRS ABD-related"/>
    <property type="match status" value="1"/>
</dbReference>
<comment type="subcellular location">
    <subcellularLocation>
        <location evidence="5">Cytoplasm</location>
    </subcellularLocation>
</comment>
<evidence type="ECO:0000259" key="7">
    <source>
        <dbReference type="PROSITE" id="PS50862"/>
    </source>
</evidence>
<dbReference type="EMBL" id="LCJU01000011">
    <property type="protein sequence ID" value="KKT84760.1"/>
    <property type="molecule type" value="Genomic_DNA"/>
</dbReference>
<keyword evidence="5" id="KW-0067">ATP-binding</keyword>
<evidence type="ECO:0000256" key="5">
    <source>
        <dbReference type="HAMAP-Rule" id="MF_00127"/>
    </source>
</evidence>
<dbReference type="InterPro" id="IPR004516">
    <property type="entry name" value="HisRS/HisZ"/>
</dbReference>
<accession>A0A0G1KMP7</accession>
<dbReference type="GO" id="GO:0006427">
    <property type="term" value="P:histidyl-tRNA aminoacylation"/>
    <property type="evidence" value="ECO:0007669"/>
    <property type="project" value="UniProtKB-UniRule"/>
</dbReference>
<dbReference type="GO" id="GO:0005524">
    <property type="term" value="F:ATP binding"/>
    <property type="evidence" value="ECO:0007669"/>
    <property type="project" value="UniProtKB-UniRule"/>
</dbReference>
<dbReference type="Gene3D" id="3.30.930.10">
    <property type="entry name" value="Bira Bifunctional Protein, Domain 2"/>
    <property type="match status" value="1"/>
</dbReference>
<dbReference type="InterPro" id="IPR004154">
    <property type="entry name" value="Anticodon-bd"/>
</dbReference>
<evidence type="ECO:0000313" key="9">
    <source>
        <dbReference type="Proteomes" id="UP000034504"/>
    </source>
</evidence>
<dbReference type="Gene3D" id="3.40.50.800">
    <property type="entry name" value="Anticodon-binding domain"/>
    <property type="match status" value="1"/>
</dbReference>
<dbReference type="PATRIC" id="fig|1619125.3.peg.306"/>
<dbReference type="SUPFAM" id="SSF55681">
    <property type="entry name" value="Class II aaRS and biotin synthetases"/>
    <property type="match status" value="1"/>
</dbReference>
<dbReference type="PROSITE" id="PS50862">
    <property type="entry name" value="AA_TRNA_LIGASE_II"/>
    <property type="match status" value="1"/>
</dbReference>
<feature type="binding site" evidence="6">
    <location>
        <position position="113"/>
    </location>
    <ligand>
        <name>L-histidine</name>
        <dbReference type="ChEBI" id="CHEBI:57595"/>
    </ligand>
</feature>
<keyword evidence="2 5" id="KW-0547">Nucleotide-binding</keyword>
<dbReference type="PANTHER" id="PTHR43707:SF1">
    <property type="entry name" value="HISTIDINE--TRNA LIGASE, MITOCHONDRIAL-RELATED"/>
    <property type="match status" value="1"/>
</dbReference>
<keyword evidence="5" id="KW-0963">Cytoplasm</keyword>
<evidence type="ECO:0000256" key="3">
    <source>
        <dbReference type="ARBA" id="ARBA00023146"/>
    </source>
</evidence>
<dbReference type="InterPro" id="IPR015807">
    <property type="entry name" value="His-tRNA-ligase"/>
</dbReference>
<evidence type="ECO:0000313" key="8">
    <source>
        <dbReference type="EMBL" id="KKT84760.1"/>
    </source>
</evidence>
<dbReference type="NCBIfam" id="TIGR00442">
    <property type="entry name" value="hisS"/>
    <property type="match status" value="1"/>
</dbReference>
<evidence type="ECO:0000256" key="1">
    <source>
        <dbReference type="ARBA" id="ARBA00008226"/>
    </source>
</evidence>
<dbReference type="Proteomes" id="UP000034504">
    <property type="component" value="Unassembled WGS sequence"/>
</dbReference>
<dbReference type="EC" id="6.1.1.21" evidence="5"/>
<name>A0A0G1KMP7_UNCKA</name>
<dbReference type="GO" id="GO:0005737">
    <property type="term" value="C:cytoplasm"/>
    <property type="evidence" value="ECO:0007669"/>
    <property type="project" value="UniProtKB-SubCell"/>
</dbReference>
<keyword evidence="3 5" id="KW-0030">Aminoacyl-tRNA synthetase</keyword>
<evidence type="ECO:0000256" key="6">
    <source>
        <dbReference type="PIRSR" id="PIRSR001549-1"/>
    </source>
</evidence>
<dbReference type="HAMAP" id="MF_00127">
    <property type="entry name" value="His_tRNA_synth"/>
    <property type="match status" value="1"/>
</dbReference>
<evidence type="ECO:0000256" key="4">
    <source>
        <dbReference type="ARBA" id="ARBA00047639"/>
    </source>
</evidence>
<organism evidence="8 9">
    <name type="scientific">candidate division WWE3 bacterium GW2011_GWC2_44_9</name>
    <dbReference type="NCBI Taxonomy" id="1619125"/>
    <lineage>
        <taxon>Bacteria</taxon>
        <taxon>Katanobacteria</taxon>
    </lineage>
</organism>
<keyword evidence="5 8" id="KW-0436">Ligase</keyword>
<dbReference type="PANTHER" id="PTHR43707">
    <property type="entry name" value="HISTIDYL-TRNA SYNTHETASE"/>
    <property type="match status" value="1"/>
</dbReference>
<sequence>MGQRLSTQSYKGARDFYPADMQLENYIFDTWKRVCRSFGFEEYSFPILEPFEIFAAKTGQEIVNEQLYSFEDKGGRKLAIRPELTPGTVRMLAQKYKEIPQPIKWFMIGNNWRFEKPQTGRGREFYQLEANIFGVAGYEADVELFRLIIALMQAFGANEKMFTIKVSDRRLISSLFTDILKLPSESQPAVRRLMDKKDKMSPEDFEAGLTELGLTAEQIAQITTFMSGTLETLEIPKTNVGYLTLVRIFDFFRTVGLADYLKFDPSIIRGFDYSDGLVYEVYNNNPANRRSLFGGERFDKLINIFGDYDLPSTGFAMGDYTLLEFLKGWRLLPEFSGCCDYLVTVWPSKSTEFMQKAMQISDVLRANGSTVSMWVGGSDKLEKQLKYANRMRVKYAVIIGPEEIQNNEYIVKDLKAGSSVRKRL</sequence>
<feature type="binding site" evidence="6">
    <location>
        <position position="269"/>
    </location>
    <ligand>
        <name>L-histidine</name>
        <dbReference type="ChEBI" id="CHEBI:57595"/>
    </ligand>
</feature>
<comment type="caution">
    <text evidence="8">The sequence shown here is derived from an EMBL/GenBank/DDBJ whole genome shotgun (WGS) entry which is preliminary data.</text>
</comment>
<comment type="subunit">
    <text evidence="5">Homodimer.</text>
</comment>
<dbReference type="CDD" id="cd00773">
    <property type="entry name" value="HisRS-like_core"/>
    <property type="match status" value="1"/>
</dbReference>
<protein>
    <recommendedName>
        <fullName evidence="5">Histidine--tRNA ligase</fullName>
        <ecNumber evidence="5">6.1.1.21</ecNumber>
    </recommendedName>
    <alternativeName>
        <fullName evidence="5">Histidyl-tRNA synthetase</fullName>
        <shortName evidence="5">HisRS</shortName>
    </alternativeName>
</protein>
<comment type="catalytic activity">
    <reaction evidence="4 5">
        <text>tRNA(His) + L-histidine + ATP = L-histidyl-tRNA(His) + AMP + diphosphate + H(+)</text>
        <dbReference type="Rhea" id="RHEA:17313"/>
        <dbReference type="Rhea" id="RHEA-COMP:9665"/>
        <dbReference type="Rhea" id="RHEA-COMP:9689"/>
        <dbReference type="ChEBI" id="CHEBI:15378"/>
        <dbReference type="ChEBI" id="CHEBI:30616"/>
        <dbReference type="ChEBI" id="CHEBI:33019"/>
        <dbReference type="ChEBI" id="CHEBI:57595"/>
        <dbReference type="ChEBI" id="CHEBI:78442"/>
        <dbReference type="ChEBI" id="CHEBI:78527"/>
        <dbReference type="ChEBI" id="CHEBI:456215"/>
        <dbReference type="EC" id="6.1.1.21"/>
    </reaction>
</comment>
<dbReference type="InterPro" id="IPR036621">
    <property type="entry name" value="Anticodon-bd_dom_sf"/>
</dbReference>
<dbReference type="InterPro" id="IPR041715">
    <property type="entry name" value="HisRS-like_core"/>
</dbReference>
<keyword evidence="5" id="KW-0648">Protein biosynthesis</keyword>
<feature type="domain" description="Aminoacyl-transfer RNA synthetases class-II family profile" evidence="7">
    <location>
        <begin position="1"/>
        <end position="397"/>
    </location>
</feature>
<evidence type="ECO:0000256" key="2">
    <source>
        <dbReference type="ARBA" id="ARBA00022741"/>
    </source>
</evidence>
<dbReference type="Pfam" id="PF03129">
    <property type="entry name" value="HGTP_anticodon"/>
    <property type="match status" value="1"/>
</dbReference>
<comment type="similarity">
    <text evidence="1 5">Belongs to the class-II aminoacyl-tRNA synthetase family.</text>
</comment>
<dbReference type="Pfam" id="PF13393">
    <property type="entry name" value="tRNA-synt_His"/>
    <property type="match status" value="1"/>
</dbReference>
<dbReference type="PIRSF" id="PIRSF001549">
    <property type="entry name" value="His-tRNA_synth"/>
    <property type="match status" value="1"/>
</dbReference>
<feature type="binding site" evidence="6">
    <location>
        <begin position="83"/>
        <end position="85"/>
    </location>
    <ligand>
        <name>L-histidine</name>
        <dbReference type="ChEBI" id="CHEBI:57595"/>
    </ligand>
</feature>
<reference evidence="8 9" key="1">
    <citation type="journal article" date="2015" name="Nature">
        <title>rRNA introns, odd ribosomes, and small enigmatic genomes across a large radiation of phyla.</title>
        <authorList>
            <person name="Brown C.T."/>
            <person name="Hug L.A."/>
            <person name="Thomas B.C."/>
            <person name="Sharon I."/>
            <person name="Castelle C.J."/>
            <person name="Singh A."/>
            <person name="Wilkins M.J."/>
            <person name="Williams K.H."/>
            <person name="Banfield J.F."/>
        </authorList>
    </citation>
    <scope>NUCLEOTIDE SEQUENCE [LARGE SCALE GENOMIC DNA]</scope>
</reference>
<gene>
    <name evidence="5" type="primary">hisS</name>
    <name evidence="8" type="ORF">UW82_C0011G0007</name>
</gene>
<dbReference type="AlphaFoldDB" id="A0A0G1KMP7"/>
<feature type="binding site" evidence="6">
    <location>
        <position position="127"/>
    </location>
    <ligand>
        <name>L-histidine</name>
        <dbReference type="ChEBI" id="CHEBI:57595"/>
    </ligand>
</feature>
<dbReference type="GO" id="GO:0004821">
    <property type="term" value="F:histidine-tRNA ligase activity"/>
    <property type="evidence" value="ECO:0007669"/>
    <property type="project" value="UniProtKB-UniRule"/>
</dbReference>
<proteinExistence type="inferred from homology"/>
<dbReference type="InterPro" id="IPR006195">
    <property type="entry name" value="aa-tRNA-synth_II"/>
</dbReference>